<organism evidence="2 3">
    <name type="scientific">Paraburkholderia acidicola</name>
    <dbReference type="NCBI Taxonomy" id="1912599"/>
    <lineage>
        <taxon>Bacteria</taxon>
        <taxon>Pseudomonadati</taxon>
        <taxon>Pseudomonadota</taxon>
        <taxon>Betaproteobacteria</taxon>
        <taxon>Burkholderiales</taxon>
        <taxon>Burkholderiaceae</taxon>
        <taxon>Paraburkholderia</taxon>
    </lineage>
</organism>
<comment type="caution">
    <text evidence="2">The sequence shown here is derived from an EMBL/GenBank/DDBJ whole genome shotgun (WGS) entry which is preliminary data.</text>
</comment>
<evidence type="ECO:0000259" key="1">
    <source>
        <dbReference type="Pfam" id="PF06527"/>
    </source>
</evidence>
<geneLocation type="plasmid" evidence="2">
    <name>pl1</name>
</geneLocation>
<dbReference type="Proteomes" id="UP001469089">
    <property type="component" value="Unassembled WGS sequence"/>
</dbReference>
<name>A0ABV1LYI0_9BURK</name>
<accession>A0ABV1LYI0</accession>
<evidence type="ECO:0000313" key="3">
    <source>
        <dbReference type="Proteomes" id="UP001469089"/>
    </source>
</evidence>
<feature type="domain" description="TniQ" evidence="1">
    <location>
        <begin position="10"/>
        <end position="135"/>
    </location>
</feature>
<reference evidence="2 3" key="1">
    <citation type="journal article" date="2024" name="Chem. Sci.">
        <title>Discovery of a lagriamide polyketide by integrated genome mining, isotopic labeling, and untargeted metabolomics.</title>
        <authorList>
            <person name="Fergusson C.H."/>
            <person name="Saulog J."/>
            <person name="Paulo B.S."/>
            <person name="Wilson D.M."/>
            <person name="Liu D.Y."/>
            <person name="Morehouse N.J."/>
            <person name="Waterworth S."/>
            <person name="Barkei J."/>
            <person name="Gray C.A."/>
            <person name="Kwan J.C."/>
            <person name="Eustaquio A.S."/>
            <person name="Linington R.G."/>
        </authorList>
    </citation>
    <scope>NUCLEOTIDE SEQUENCE [LARGE SCALE GENOMIC DNA]</scope>
    <source>
        <strain evidence="2 3">RL17-338-BIF-B</strain>
    </source>
</reference>
<dbReference type="InterPro" id="IPR009492">
    <property type="entry name" value="TniQ"/>
</dbReference>
<keyword evidence="2" id="KW-0614">Plasmid</keyword>
<dbReference type="Pfam" id="PF06527">
    <property type="entry name" value="TniQ"/>
    <property type="match status" value="1"/>
</dbReference>
<dbReference type="RefSeq" id="WP_349545865.1">
    <property type="nucleotide sequence ID" value="NZ_JAOALG010000003.1"/>
</dbReference>
<proteinExistence type="predicted"/>
<keyword evidence="3" id="KW-1185">Reference proteome</keyword>
<dbReference type="EMBL" id="JAOALG010000003">
    <property type="protein sequence ID" value="MEQ5844267.1"/>
    <property type="molecule type" value="Genomic_DNA"/>
</dbReference>
<sequence length="166" mass="18987">MPFTSLRPWPLAPRPFGEEAFGSWLGRIASRYQLSVIQTWEINQLGTLPALTSAGWILFPAVPGSTLELLAALARLSFDRLVRIQTPPEWMVDRPSLPYCFRCLVLNSADISSPRWKRRWFDPDVKGCEEHETDLEHIPAAILRQAPNMEHLISLVSKYRRESSET</sequence>
<evidence type="ECO:0000313" key="2">
    <source>
        <dbReference type="EMBL" id="MEQ5844267.1"/>
    </source>
</evidence>
<protein>
    <submittedName>
        <fullName evidence="2">TniQ family protein</fullName>
    </submittedName>
</protein>
<gene>
    <name evidence="2" type="ORF">N0A02_32925</name>
</gene>